<dbReference type="BioCyc" id="CNIT1237085:G1324-2331-MONOMER"/>
<dbReference type="STRING" id="1237085.Ngar_c23330"/>
<evidence type="ECO:0000313" key="1">
    <source>
        <dbReference type="EMBL" id="AFU59259.1"/>
    </source>
</evidence>
<dbReference type="PANTHER" id="PTHR34796">
    <property type="entry name" value="EXPRESSED PROTEIN"/>
    <property type="match status" value="1"/>
</dbReference>
<name>K0INF0_NITGG</name>
<dbReference type="Proteomes" id="UP000008037">
    <property type="component" value="Chromosome"/>
</dbReference>
<reference evidence="1 2" key="1">
    <citation type="journal article" date="2012" name="Environ. Microbiol.">
        <title>The genome of the ammonia-oxidizing Candidatus Nitrososphaera gargensis: insights into metabolic versatility and environmental adaptations.</title>
        <authorList>
            <person name="Spang A."/>
            <person name="Poehlein A."/>
            <person name="Offre P."/>
            <person name="Zumbragel S."/>
            <person name="Haider S."/>
            <person name="Rychlik N."/>
            <person name="Nowka B."/>
            <person name="Schmeisser C."/>
            <person name="Lebedeva E.V."/>
            <person name="Rattei T."/>
            <person name="Bohm C."/>
            <person name="Schmid M."/>
            <person name="Galushko A."/>
            <person name="Hatzenpichler R."/>
            <person name="Weinmaier T."/>
            <person name="Daniel R."/>
            <person name="Schleper C."/>
            <person name="Spieck E."/>
            <person name="Streit W."/>
            <person name="Wagner M."/>
        </authorList>
    </citation>
    <scope>NUCLEOTIDE SEQUENCE [LARGE SCALE GENOMIC DNA]</scope>
    <source>
        <strain evidence="2">Ga9.2</strain>
    </source>
</reference>
<dbReference type="InParanoid" id="K0INF0"/>
<dbReference type="EMBL" id="CP002408">
    <property type="protein sequence ID" value="AFU59259.1"/>
    <property type="molecule type" value="Genomic_DNA"/>
</dbReference>
<keyword evidence="2" id="KW-1185">Reference proteome</keyword>
<gene>
    <name evidence="1" type="ordered locus">Ngar_c23330</name>
</gene>
<dbReference type="KEGG" id="nga:Ngar_c23330"/>
<accession>K0INF0</accession>
<evidence type="ECO:0008006" key="3">
    <source>
        <dbReference type="Google" id="ProtNLM"/>
    </source>
</evidence>
<protein>
    <recommendedName>
        <fullName evidence="3">DUF309 domain-containing protein</fullName>
    </recommendedName>
</protein>
<dbReference type="OrthoDB" id="28179at2157"/>
<proteinExistence type="predicted"/>
<dbReference type="RefSeq" id="WP_015019794.1">
    <property type="nucleotide sequence ID" value="NC_018719.1"/>
</dbReference>
<dbReference type="PANTHER" id="PTHR34796:SF1">
    <property type="entry name" value="EXPRESSED PROTEIN"/>
    <property type="match status" value="1"/>
</dbReference>
<sequence>MVHLQNRSSYTPKDAAALLYSAKELVEPEVTIRDVRVSKKYIEFDTSLPDHMNVDYLIGRLVAISPLATYEHIVERHMSKDEAIERAVNLFNDEKYWGAHEALESVWKSADGTEKSILNGIILVAAAFVHDEKNEPDICLSILQRARKKLEGTGGMYHGIDIDRIADRVSEIINSGRIERFTI</sequence>
<dbReference type="Pfam" id="PF03745">
    <property type="entry name" value="DUF309"/>
    <property type="match status" value="1"/>
</dbReference>
<dbReference type="InterPro" id="IPR005500">
    <property type="entry name" value="DUF309"/>
</dbReference>
<dbReference type="Gene3D" id="1.10.3450.10">
    <property type="entry name" value="TTHA0068-like"/>
    <property type="match status" value="1"/>
</dbReference>
<dbReference type="InterPro" id="IPR023203">
    <property type="entry name" value="TTHA0068_sf"/>
</dbReference>
<dbReference type="AlphaFoldDB" id="K0INF0"/>
<evidence type="ECO:0000313" key="2">
    <source>
        <dbReference type="Proteomes" id="UP000008037"/>
    </source>
</evidence>
<dbReference type="GeneID" id="13794350"/>
<dbReference type="HOGENOM" id="CLU_1465195_0_0_2"/>
<organism evidence="1 2">
    <name type="scientific">Nitrososphaera gargensis (strain Ga9.2)</name>
    <dbReference type="NCBI Taxonomy" id="1237085"/>
    <lineage>
        <taxon>Archaea</taxon>
        <taxon>Nitrososphaerota</taxon>
        <taxon>Nitrososphaeria</taxon>
        <taxon>Nitrososphaerales</taxon>
        <taxon>Nitrososphaeraceae</taxon>
        <taxon>Nitrososphaera</taxon>
    </lineage>
</organism>
<dbReference type="SUPFAM" id="SSF140663">
    <property type="entry name" value="TTHA0068-like"/>
    <property type="match status" value="1"/>
</dbReference>